<gene>
    <name evidence="2" type="ORF">GCM10010170_001480</name>
</gene>
<comment type="caution">
    <text evidence="2">The sequence shown here is derived from an EMBL/GenBank/DDBJ whole genome shotgun (WGS) entry which is preliminary data.</text>
</comment>
<dbReference type="Proteomes" id="UP001501444">
    <property type="component" value="Unassembled WGS sequence"/>
</dbReference>
<accession>A0ABN3FBM6</accession>
<evidence type="ECO:0000313" key="3">
    <source>
        <dbReference type="Proteomes" id="UP001501444"/>
    </source>
</evidence>
<organism evidence="2 3">
    <name type="scientific">Dactylosporangium salmoneum</name>
    <dbReference type="NCBI Taxonomy" id="53361"/>
    <lineage>
        <taxon>Bacteria</taxon>
        <taxon>Bacillati</taxon>
        <taxon>Actinomycetota</taxon>
        <taxon>Actinomycetes</taxon>
        <taxon>Micromonosporales</taxon>
        <taxon>Micromonosporaceae</taxon>
        <taxon>Dactylosporangium</taxon>
    </lineage>
</organism>
<name>A0ABN3FBM6_9ACTN</name>
<sequence>MRFRKSLTGPRRGFILPSSTIVNHVDEEDGSMTDNPAPPAGRRPLGAACAAVLPPGGAAHAAITTNQTGTDNGVLQP</sequence>
<protein>
    <submittedName>
        <fullName evidence="2">Uncharacterized protein</fullName>
    </submittedName>
</protein>
<evidence type="ECO:0000313" key="2">
    <source>
        <dbReference type="EMBL" id="GAA2326576.1"/>
    </source>
</evidence>
<feature type="region of interest" description="Disordered" evidence="1">
    <location>
        <begin position="26"/>
        <end position="45"/>
    </location>
</feature>
<evidence type="ECO:0000256" key="1">
    <source>
        <dbReference type="SAM" id="MobiDB-lite"/>
    </source>
</evidence>
<reference evidence="2 3" key="1">
    <citation type="journal article" date="2019" name="Int. J. Syst. Evol. Microbiol.">
        <title>The Global Catalogue of Microorganisms (GCM) 10K type strain sequencing project: providing services to taxonomists for standard genome sequencing and annotation.</title>
        <authorList>
            <consortium name="The Broad Institute Genomics Platform"/>
            <consortium name="The Broad Institute Genome Sequencing Center for Infectious Disease"/>
            <person name="Wu L."/>
            <person name="Ma J."/>
        </authorList>
    </citation>
    <scope>NUCLEOTIDE SEQUENCE [LARGE SCALE GENOMIC DNA]</scope>
    <source>
        <strain evidence="2 3">JCM 3272</strain>
    </source>
</reference>
<keyword evidence="3" id="KW-1185">Reference proteome</keyword>
<dbReference type="EMBL" id="BAAARV010000003">
    <property type="protein sequence ID" value="GAA2326576.1"/>
    <property type="molecule type" value="Genomic_DNA"/>
</dbReference>
<proteinExistence type="predicted"/>